<feature type="compositionally biased region" description="Basic residues" evidence="6">
    <location>
        <begin position="177"/>
        <end position="186"/>
    </location>
</feature>
<evidence type="ECO:0000313" key="8">
    <source>
        <dbReference type="Proteomes" id="UP001497525"/>
    </source>
</evidence>
<name>A0AAV2TLR9_CALDB</name>
<gene>
    <name evidence="7" type="ORF">CDAUBV1_LOCUS11729</name>
</gene>
<comment type="caution">
    <text evidence="7">The sequence shown here is derived from an EMBL/GenBank/DDBJ whole genome shotgun (WGS) entry which is preliminary data.</text>
</comment>
<dbReference type="EMBL" id="CAXLJL010000390">
    <property type="protein sequence ID" value="CAL5137416.1"/>
    <property type="molecule type" value="Genomic_DNA"/>
</dbReference>
<evidence type="ECO:0000256" key="3">
    <source>
        <dbReference type="ARBA" id="ARBA00022490"/>
    </source>
</evidence>
<keyword evidence="4" id="KW-0833">Ubl conjugation pathway</keyword>
<evidence type="ECO:0000313" key="7">
    <source>
        <dbReference type="EMBL" id="CAL5137416.1"/>
    </source>
</evidence>
<evidence type="ECO:0008006" key="9">
    <source>
        <dbReference type="Google" id="ProtNLM"/>
    </source>
</evidence>
<keyword evidence="5" id="KW-0539">Nucleus</keyword>
<feature type="compositionally biased region" description="Low complexity" evidence="6">
    <location>
        <begin position="213"/>
        <end position="225"/>
    </location>
</feature>
<reference evidence="7" key="1">
    <citation type="submission" date="2024-06" db="EMBL/GenBank/DDBJ databases">
        <authorList>
            <person name="Liu X."/>
            <person name="Lenzi L."/>
            <person name="Haldenby T S."/>
            <person name="Uol C."/>
        </authorList>
    </citation>
    <scope>NUCLEOTIDE SEQUENCE</scope>
</reference>
<dbReference type="Proteomes" id="UP001497525">
    <property type="component" value="Unassembled WGS sequence"/>
</dbReference>
<protein>
    <recommendedName>
        <fullName evidence="9">CUE domain-containing protein 2</fullName>
    </recommendedName>
</protein>
<evidence type="ECO:0000256" key="4">
    <source>
        <dbReference type="ARBA" id="ARBA00022786"/>
    </source>
</evidence>
<organism evidence="7 8">
    <name type="scientific">Calicophoron daubneyi</name>
    <name type="common">Rumen fluke</name>
    <name type="synonym">Paramphistomum daubneyi</name>
    <dbReference type="NCBI Taxonomy" id="300641"/>
    <lineage>
        <taxon>Eukaryota</taxon>
        <taxon>Metazoa</taxon>
        <taxon>Spiralia</taxon>
        <taxon>Lophotrochozoa</taxon>
        <taxon>Platyhelminthes</taxon>
        <taxon>Trematoda</taxon>
        <taxon>Digenea</taxon>
        <taxon>Plagiorchiida</taxon>
        <taxon>Pronocephalata</taxon>
        <taxon>Paramphistomoidea</taxon>
        <taxon>Paramphistomidae</taxon>
        <taxon>Calicophoron</taxon>
    </lineage>
</organism>
<sequence length="302" mass="34121">MDIERSLKLLLCKNSHPSTAVLGETAPDVPDELVCYLKETFTNWSEDDLDLDDLADICEAYVPCVHDIPRSEFFEWFASTKEQYLLPKAEPVTEGAASNQLPNDVERKDRIGSEGTVGPGQSKEQKDKTSYLSDPVRQLASMFPQKCHLELEENLKLSHGDLDQAALITLKGPEKPKKTKKSRGRKPVLSGSHSNGGTDMPSRDPDNVEERSLQSMSSNSSSEAMTSEERLQFFERYGLVNSERRAGTYSVAPVIEEKKSTIRYLDGKVVDTKGKKYIEIKQEYPDMPKPTFLKPLRQYRFH</sequence>
<dbReference type="GO" id="GO:0005737">
    <property type="term" value="C:cytoplasm"/>
    <property type="evidence" value="ECO:0007669"/>
    <property type="project" value="UniProtKB-SubCell"/>
</dbReference>
<dbReference type="PANTHER" id="PTHR12493:SF0">
    <property type="entry name" value="CUE DOMAIN-CONTAINING PROTEIN 2"/>
    <property type="match status" value="1"/>
</dbReference>
<evidence type="ECO:0000256" key="2">
    <source>
        <dbReference type="ARBA" id="ARBA00004496"/>
    </source>
</evidence>
<feature type="compositionally biased region" description="Basic and acidic residues" evidence="6">
    <location>
        <begin position="201"/>
        <end position="212"/>
    </location>
</feature>
<feature type="region of interest" description="Disordered" evidence="6">
    <location>
        <begin position="91"/>
        <end position="132"/>
    </location>
</feature>
<dbReference type="AlphaFoldDB" id="A0AAV2TLR9"/>
<feature type="region of interest" description="Disordered" evidence="6">
    <location>
        <begin position="169"/>
        <end position="227"/>
    </location>
</feature>
<evidence type="ECO:0000256" key="5">
    <source>
        <dbReference type="ARBA" id="ARBA00023242"/>
    </source>
</evidence>
<dbReference type="GO" id="GO:0005634">
    <property type="term" value="C:nucleus"/>
    <property type="evidence" value="ECO:0007669"/>
    <property type="project" value="UniProtKB-SubCell"/>
</dbReference>
<evidence type="ECO:0000256" key="6">
    <source>
        <dbReference type="SAM" id="MobiDB-lite"/>
    </source>
</evidence>
<evidence type="ECO:0000256" key="1">
    <source>
        <dbReference type="ARBA" id="ARBA00004123"/>
    </source>
</evidence>
<dbReference type="PANTHER" id="PTHR12493">
    <property type="entry name" value="CUE DOMAIN CONTAINING 2"/>
    <property type="match status" value="1"/>
</dbReference>
<accession>A0AAV2TLR9</accession>
<proteinExistence type="predicted"/>
<comment type="subcellular location">
    <subcellularLocation>
        <location evidence="2">Cytoplasm</location>
    </subcellularLocation>
    <subcellularLocation>
        <location evidence="1">Nucleus</location>
    </subcellularLocation>
</comment>
<keyword evidence="3" id="KW-0963">Cytoplasm</keyword>